<keyword evidence="1" id="KW-0812">Transmembrane</keyword>
<feature type="transmembrane region" description="Helical" evidence="1">
    <location>
        <begin position="54"/>
        <end position="72"/>
    </location>
</feature>
<comment type="caution">
    <text evidence="2">The sequence shown here is derived from an EMBL/GenBank/DDBJ whole genome shotgun (WGS) entry which is preliminary data.</text>
</comment>
<dbReference type="Proteomes" id="UP000603865">
    <property type="component" value="Unassembled WGS sequence"/>
</dbReference>
<name>A0A918C9Q6_9DEIO</name>
<protein>
    <submittedName>
        <fullName evidence="2">Uncharacterized protein</fullName>
    </submittedName>
</protein>
<accession>A0A918C9Q6</accession>
<sequence>MDELPFPRYKKGVPKSGLDETAHFLLAVCLSAVVFCLLKILLGDSSWSTILGGVATWASFKYAAIPLVRYIFNRLPPSYIEHSVQTVLYRGGLAVRPDPNPLPFKVD</sequence>
<gene>
    <name evidence="2" type="ORF">GCM10008957_27270</name>
</gene>
<keyword evidence="1" id="KW-0472">Membrane</keyword>
<reference evidence="2" key="1">
    <citation type="journal article" date="2014" name="Int. J. Syst. Evol. Microbiol.">
        <title>Complete genome sequence of Corynebacterium casei LMG S-19264T (=DSM 44701T), isolated from a smear-ripened cheese.</title>
        <authorList>
            <consortium name="US DOE Joint Genome Institute (JGI-PGF)"/>
            <person name="Walter F."/>
            <person name="Albersmeier A."/>
            <person name="Kalinowski J."/>
            <person name="Ruckert C."/>
        </authorList>
    </citation>
    <scope>NUCLEOTIDE SEQUENCE</scope>
    <source>
        <strain evidence="2">JCM 31311</strain>
    </source>
</reference>
<evidence type="ECO:0000313" key="2">
    <source>
        <dbReference type="EMBL" id="GGR12864.1"/>
    </source>
</evidence>
<keyword evidence="3" id="KW-1185">Reference proteome</keyword>
<dbReference type="AlphaFoldDB" id="A0A918C9Q6"/>
<proteinExistence type="predicted"/>
<reference evidence="2" key="2">
    <citation type="submission" date="2020-09" db="EMBL/GenBank/DDBJ databases">
        <authorList>
            <person name="Sun Q."/>
            <person name="Ohkuma M."/>
        </authorList>
    </citation>
    <scope>NUCLEOTIDE SEQUENCE</scope>
    <source>
        <strain evidence="2">JCM 31311</strain>
    </source>
</reference>
<dbReference type="EMBL" id="BMQL01000015">
    <property type="protein sequence ID" value="GGR12864.1"/>
    <property type="molecule type" value="Genomic_DNA"/>
</dbReference>
<evidence type="ECO:0000256" key="1">
    <source>
        <dbReference type="SAM" id="Phobius"/>
    </source>
</evidence>
<feature type="transmembrane region" description="Helical" evidence="1">
    <location>
        <begin position="21"/>
        <end position="42"/>
    </location>
</feature>
<organism evidence="2 3">
    <name type="scientific">Deinococcus ruber</name>
    <dbReference type="NCBI Taxonomy" id="1848197"/>
    <lineage>
        <taxon>Bacteria</taxon>
        <taxon>Thermotogati</taxon>
        <taxon>Deinococcota</taxon>
        <taxon>Deinococci</taxon>
        <taxon>Deinococcales</taxon>
        <taxon>Deinococcaceae</taxon>
        <taxon>Deinococcus</taxon>
    </lineage>
</organism>
<keyword evidence="1" id="KW-1133">Transmembrane helix</keyword>
<dbReference type="RefSeq" id="WP_189091070.1">
    <property type="nucleotide sequence ID" value="NZ_BMQL01000015.1"/>
</dbReference>
<evidence type="ECO:0000313" key="3">
    <source>
        <dbReference type="Proteomes" id="UP000603865"/>
    </source>
</evidence>